<protein>
    <submittedName>
        <fullName evidence="1">Uncharacterized protein</fullName>
    </submittedName>
</protein>
<comment type="caution">
    <text evidence="1">The sequence shown here is derived from an EMBL/GenBank/DDBJ whole genome shotgun (WGS) entry which is preliminary data.</text>
</comment>
<organism evidence="1 2">
    <name type="scientific">Candidatus Methanogaster sp</name>
    <dbReference type="NCBI Taxonomy" id="3386292"/>
    <lineage>
        <taxon>Archaea</taxon>
        <taxon>Methanobacteriati</taxon>
        <taxon>Methanobacteriota</taxon>
        <taxon>Stenosarchaea group</taxon>
        <taxon>Methanomicrobia</taxon>
        <taxon>Methanosarcinales</taxon>
        <taxon>ANME-2 cluster</taxon>
        <taxon>Candidatus Methanogasteraceae</taxon>
        <taxon>Candidatus Methanogaster</taxon>
    </lineage>
</organism>
<proteinExistence type="predicted"/>
<dbReference type="EMBL" id="PQXF01000043">
    <property type="protein sequence ID" value="PXF58048.1"/>
    <property type="molecule type" value="Genomic_DNA"/>
</dbReference>
<reference evidence="1" key="1">
    <citation type="submission" date="2018-01" db="EMBL/GenBank/DDBJ databases">
        <authorList>
            <person name="Krukenberg V."/>
        </authorList>
    </citation>
    <scope>NUCLEOTIDE SEQUENCE</scope>
    <source>
        <strain evidence="1">E20ANME2</strain>
    </source>
</reference>
<dbReference type="Proteomes" id="UP000248329">
    <property type="component" value="Unassembled WGS sequence"/>
</dbReference>
<sequence>MKRPLLYTLRSKLIFAAFTILAVSMSIATFHAIGSFDKYIKQEVKNELQSNLTIASLIYDNHKQRLTAIARAISLDNTCKIALNLGMKSQLATYISSLFNEYDITMLIITDKNGQVVCHGNEVGFSASDLSGHDLIKRVINGESVISTEIESDPGLLKKTFHDKSLHGSGNSALMIEAAMPIYLRNELVGAVLVGDLLNNNMKLVGNIKETSGKTECFILMGDRIISSTLYKNGVPLLGKYLHLSKDTGDTSEIKDVEILGNRYILDFQTIRDINNQDVGLLAVASNLKRMEVMKKITGDRMLLISVAGIVLAIFLVIPISKKITDPIKAVVHGMAAISKGKLDHRVEIVQKDEVGKLIYGFNRMADSLVERQLELENEREIALEASRLKSEFLANMSHEIRTPMNGIMGMTDLALGTDLNKEQREYLEMVKMSADSLLDLLNSILDLSKIEAGRLELEEIQFDLRTTMETATEVLAVKAYEKGLDLACHVKQDVASALVGDPVRLRQIIINLAGNAIKFTDKGEVVIRVEKEKEEESSVLLHFIVSDTGIGILPEKADAIFESFTQADGSTTRQYGGTGLGLAISKQFAEMMGGRMWGESEPGKGSTFHFTARFGLGGAETVEMARIKEFDLSGIRVLVVDDNVTSRLVIREMASSFGLVPVEAVDGEDGIAEMEKAFDARDPYKLLLLDFQLPFMDGFDVAERIKERSFGADVKIILLTSAGQRGDAKRCEELGISAYLHKPVKQSELLDAIKMALGHPSGERGPVITRHLIREARKKLYILLAEDNIVNQKLAARLLEKRGYQVVVAPDGKKAVDAFEKEHFDLILMDIQMPEMDGLEATAEIRKREEQLKAQSSKLKAKDGASSDELSALSFQHSARSEYVPIVAMTAHAMKGDREKFLEAGMDEYVPKPIKPENLFEVIKKVTSRPYDL</sequence>
<gene>
    <name evidence="1" type="ORF">C4B59_14040</name>
</gene>
<evidence type="ECO:0000313" key="2">
    <source>
        <dbReference type="Proteomes" id="UP000248329"/>
    </source>
</evidence>
<name>A0AC61KZS6_9EURY</name>
<accession>A0AC61KZS6</accession>
<evidence type="ECO:0000313" key="1">
    <source>
        <dbReference type="EMBL" id="PXF58048.1"/>
    </source>
</evidence>